<comment type="caution">
    <text evidence="2">The sequence shown here is derived from an EMBL/GenBank/DDBJ whole genome shotgun (WGS) entry which is preliminary data.</text>
</comment>
<name>A0AAF1JX90_9PROT</name>
<organism evidence="2 3">
    <name type="scientific">Plastoroseomonas arctica</name>
    <dbReference type="NCBI Taxonomy" id="1509237"/>
    <lineage>
        <taxon>Bacteria</taxon>
        <taxon>Pseudomonadati</taxon>
        <taxon>Pseudomonadota</taxon>
        <taxon>Alphaproteobacteria</taxon>
        <taxon>Acetobacterales</taxon>
        <taxon>Acetobacteraceae</taxon>
        <taxon>Plastoroseomonas</taxon>
    </lineage>
</organism>
<reference evidence="2" key="2">
    <citation type="journal article" date="2021" name="Syst. Appl. Microbiol.">
        <title>Roseomonas hellenica sp. nov., isolated from roots of wild-growing Alkanna tinctoria.</title>
        <authorList>
            <person name="Rat A."/>
            <person name="Naranjo H.D."/>
            <person name="Lebbe L."/>
            <person name="Cnockaert M."/>
            <person name="Krigas N."/>
            <person name="Grigoriadou K."/>
            <person name="Maloupa E."/>
            <person name="Willems A."/>
        </authorList>
    </citation>
    <scope>NUCLEOTIDE SEQUENCE</scope>
    <source>
        <strain evidence="2">LMG 28251</strain>
    </source>
</reference>
<accession>A0AAF1JX90</accession>
<keyword evidence="1" id="KW-0472">Membrane</keyword>
<proteinExistence type="predicted"/>
<dbReference type="RefSeq" id="WP_211874309.1">
    <property type="nucleotide sequence ID" value="NZ_JAAEDH010000010.1"/>
</dbReference>
<protein>
    <submittedName>
        <fullName evidence="2">Uncharacterized protein</fullName>
    </submittedName>
</protein>
<feature type="transmembrane region" description="Helical" evidence="1">
    <location>
        <begin position="35"/>
        <end position="52"/>
    </location>
</feature>
<dbReference type="EMBL" id="JAAEDH010000010">
    <property type="protein sequence ID" value="MBR0655472.1"/>
    <property type="molecule type" value="Genomic_DNA"/>
</dbReference>
<keyword evidence="1" id="KW-1133">Transmembrane helix</keyword>
<evidence type="ECO:0000313" key="3">
    <source>
        <dbReference type="Proteomes" id="UP001196068"/>
    </source>
</evidence>
<gene>
    <name evidence="2" type="ORF">GXW79_10290</name>
</gene>
<keyword evidence="1" id="KW-0812">Transmembrane</keyword>
<evidence type="ECO:0000313" key="2">
    <source>
        <dbReference type="EMBL" id="MBR0655472.1"/>
    </source>
</evidence>
<dbReference type="AlphaFoldDB" id="A0AAF1JX90"/>
<sequence>MRIPYAGQAGSAQRRDARARHCPAGCNGNWDMLDIVLLLGGLGLFAVLGLYVRACGQV</sequence>
<keyword evidence="3" id="KW-1185">Reference proteome</keyword>
<evidence type="ECO:0000256" key="1">
    <source>
        <dbReference type="SAM" id="Phobius"/>
    </source>
</evidence>
<reference evidence="2" key="1">
    <citation type="submission" date="2020-01" db="EMBL/GenBank/DDBJ databases">
        <authorList>
            <person name="Rat A."/>
        </authorList>
    </citation>
    <scope>NUCLEOTIDE SEQUENCE</scope>
    <source>
        <strain evidence="2">LMG 28251</strain>
    </source>
</reference>
<dbReference type="Proteomes" id="UP001196068">
    <property type="component" value="Unassembled WGS sequence"/>
</dbReference>